<reference evidence="1 2" key="1">
    <citation type="submission" date="2016-03" db="EMBL/GenBank/DDBJ databases">
        <title>Acinetobacter genomospecies 28 strain ANC 4149.</title>
        <authorList>
            <person name="Radolfova-Krizova L."/>
            <person name="Nemec A."/>
        </authorList>
    </citation>
    <scope>NUCLEOTIDE SEQUENCE [LARGE SCALE GENOMIC DNA]</scope>
    <source>
        <strain evidence="1 2">ANC 4149</strain>
    </source>
</reference>
<protein>
    <submittedName>
        <fullName evidence="1">Uncharacterized protein</fullName>
    </submittedName>
</protein>
<dbReference type="STRING" id="1806892.AZH43_06220"/>
<evidence type="ECO:0000313" key="1">
    <source>
        <dbReference type="EMBL" id="KYQ73312.1"/>
    </source>
</evidence>
<dbReference type="EMBL" id="LUAW01000009">
    <property type="protein sequence ID" value="KYQ73312.1"/>
    <property type="molecule type" value="Genomic_DNA"/>
</dbReference>
<dbReference type="Proteomes" id="UP000076276">
    <property type="component" value="Unassembled WGS sequence"/>
</dbReference>
<evidence type="ECO:0000313" key="2">
    <source>
        <dbReference type="Proteomes" id="UP000076276"/>
    </source>
</evidence>
<keyword evidence="2" id="KW-1185">Reference proteome</keyword>
<proteinExistence type="predicted"/>
<dbReference type="AlphaFoldDB" id="A0A151Y5H6"/>
<name>A0A151Y5H6_9GAMM</name>
<dbReference type="InterPro" id="IPR046611">
    <property type="entry name" value="DUF6670"/>
</dbReference>
<dbReference type="OrthoDB" id="6672593at2"/>
<organism evidence="1 2">
    <name type="scientific">Acinetobacter pragensis</name>
    <dbReference type="NCBI Taxonomy" id="1806892"/>
    <lineage>
        <taxon>Bacteria</taxon>
        <taxon>Pseudomonadati</taxon>
        <taxon>Pseudomonadota</taxon>
        <taxon>Gammaproteobacteria</taxon>
        <taxon>Moraxellales</taxon>
        <taxon>Moraxellaceae</taxon>
        <taxon>Acinetobacter</taxon>
    </lineage>
</organism>
<gene>
    <name evidence="1" type="ORF">AZH43_06220</name>
</gene>
<dbReference type="RefSeq" id="WP_067666145.1">
    <property type="nucleotide sequence ID" value="NZ_CBCSIK010000004.1"/>
</dbReference>
<dbReference type="Pfam" id="PF20375">
    <property type="entry name" value="DUF6670"/>
    <property type="match status" value="1"/>
</dbReference>
<comment type="caution">
    <text evidence="1">The sequence shown here is derived from an EMBL/GenBank/DDBJ whole genome shotgun (WGS) entry which is preliminary data.</text>
</comment>
<sequence length="359" mass="41277">MQLFKGFLDQSKQLNQTPAKLVRHLPLHAQTSQYKTILLGLKIPNLPAPLHYLNFISVIGRPNASIFCQEKTQAGIDQNNKATVMSSSSLHMVGQFSSYEIDRECNFQAGSFHFLDRESFSGNFPDFQLQRVDGELSFDLKIKTAGAMCYFNKLRMGLAEYWSQLSECSGELNYKGRHYAIQQLGSLEFARIMKFPFLPIAFYSSQIINLSGQRQLIVMQTRDKLNRVLQSRAYLKDLKKNQAWMCDENVTFHIHRLYPAVKTPNFKKMYLPREFEWNIQAEGIRIHIQAKSRGDFKFGLGAGFAGSFSYLVKINDQLEEGEGGYCEYIDCRPLNWQEKNKAEKLLDELGDSSPIFLKK</sequence>
<accession>A0A151Y5H6</accession>